<evidence type="ECO:0000259" key="1">
    <source>
        <dbReference type="Pfam" id="PF00149"/>
    </source>
</evidence>
<dbReference type="GO" id="GO:0004721">
    <property type="term" value="F:phosphoprotein phosphatase activity"/>
    <property type="evidence" value="ECO:0007669"/>
    <property type="project" value="TreeGrafter"/>
</dbReference>
<dbReference type="Proteomes" id="UP000813461">
    <property type="component" value="Unassembled WGS sequence"/>
</dbReference>
<dbReference type="InterPro" id="IPR029052">
    <property type="entry name" value="Metallo-depent_PP-like"/>
</dbReference>
<comment type="caution">
    <text evidence="2">The sequence shown here is derived from an EMBL/GenBank/DDBJ whole genome shotgun (WGS) entry which is preliminary data.</text>
</comment>
<dbReference type="PANTHER" id="PTHR32440:SF0">
    <property type="entry name" value="PHOSPHATASE DCR2-RELATED"/>
    <property type="match status" value="1"/>
</dbReference>
<dbReference type="InterPro" id="IPR004843">
    <property type="entry name" value="Calcineurin-like_PHP"/>
</dbReference>
<proteinExistence type="predicted"/>
<dbReference type="OrthoDB" id="783096at2759"/>
<sequence length="516" mass="57880">MASATILDDNVITDLRVEWFSSATFSPADPLDVHKWHTVEKDLYLHSDERTAWLRLKHERRRELTKEDLVVVGIKIGKLQSTNATEADWESRPGGISILRRKYDANSFEAVTSVDVLFGADAVDPRPQWNILQEALQLEAAPGIPVARLTIRHGSRKPRAPTAKLTLKEDSTFKILQVSDTHMVTGEGTCQDAIDADGRFLPPSVADPLTVKFLGEVLDREQPDLVLFTGDQVHHDVPDSQSAMFKVVAPLIKRSIPWAAIFGNHDTEGKHALSRKAQMSILQDLPFSQCHPGPHHVDGTGNYYLQIHDPAKSSVLDLYLLDSHEQISSDVHDPDYDPIKPSQIEWFKRTAQNLRRSRKNECFHASMAFLHIPLPEFGNEDLILSTGQRREPTEGPSINTHFYDALAEEGVAVIGCGHDHVNNFCAKIPLEENAGSHRPWLCYGGGTGFGGYCSYGKERYHRRTRVYELNAKRHSLKTWTRVECAKDRVDELLLIGEGADEYSGKPLGESKAHHVF</sequence>
<name>A0A8K0R8K7_9PLEO</name>
<keyword evidence="3" id="KW-1185">Reference proteome</keyword>
<dbReference type="CDD" id="cd07383">
    <property type="entry name" value="MPP_Dcr2"/>
    <property type="match status" value="1"/>
</dbReference>
<dbReference type="SUPFAM" id="SSF56300">
    <property type="entry name" value="Metallo-dependent phosphatases"/>
    <property type="match status" value="1"/>
</dbReference>
<evidence type="ECO:0000313" key="3">
    <source>
        <dbReference type="Proteomes" id="UP000813461"/>
    </source>
</evidence>
<dbReference type="Pfam" id="PF00149">
    <property type="entry name" value="Metallophos"/>
    <property type="match status" value="1"/>
</dbReference>
<organism evidence="2 3">
    <name type="scientific">Paraphoma chrysanthemicola</name>
    <dbReference type="NCBI Taxonomy" id="798071"/>
    <lineage>
        <taxon>Eukaryota</taxon>
        <taxon>Fungi</taxon>
        <taxon>Dikarya</taxon>
        <taxon>Ascomycota</taxon>
        <taxon>Pezizomycotina</taxon>
        <taxon>Dothideomycetes</taxon>
        <taxon>Pleosporomycetidae</taxon>
        <taxon>Pleosporales</taxon>
        <taxon>Pleosporineae</taxon>
        <taxon>Phaeosphaeriaceae</taxon>
        <taxon>Paraphoma</taxon>
    </lineage>
</organism>
<reference evidence="2" key="1">
    <citation type="journal article" date="2021" name="Nat. Commun.">
        <title>Genetic determinants of endophytism in the Arabidopsis root mycobiome.</title>
        <authorList>
            <person name="Mesny F."/>
            <person name="Miyauchi S."/>
            <person name="Thiergart T."/>
            <person name="Pickel B."/>
            <person name="Atanasova L."/>
            <person name="Karlsson M."/>
            <person name="Huettel B."/>
            <person name="Barry K.W."/>
            <person name="Haridas S."/>
            <person name="Chen C."/>
            <person name="Bauer D."/>
            <person name="Andreopoulos W."/>
            <person name="Pangilinan J."/>
            <person name="LaButti K."/>
            <person name="Riley R."/>
            <person name="Lipzen A."/>
            <person name="Clum A."/>
            <person name="Drula E."/>
            <person name="Henrissat B."/>
            <person name="Kohler A."/>
            <person name="Grigoriev I.V."/>
            <person name="Martin F.M."/>
            <person name="Hacquard S."/>
        </authorList>
    </citation>
    <scope>NUCLEOTIDE SEQUENCE</scope>
    <source>
        <strain evidence="2">MPI-SDFR-AT-0120</strain>
    </source>
</reference>
<dbReference type="Gene3D" id="3.60.21.10">
    <property type="match status" value="1"/>
</dbReference>
<accession>A0A8K0R8K7</accession>
<evidence type="ECO:0000313" key="2">
    <source>
        <dbReference type="EMBL" id="KAH7088034.1"/>
    </source>
</evidence>
<dbReference type="EMBL" id="JAGMVJ010000008">
    <property type="protein sequence ID" value="KAH7088034.1"/>
    <property type="molecule type" value="Genomic_DNA"/>
</dbReference>
<dbReference type="AlphaFoldDB" id="A0A8K0R8K7"/>
<protein>
    <submittedName>
        <fullName evidence="2">Metallo-dependent phosphatase-like protein</fullName>
    </submittedName>
</protein>
<dbReference type="PANTHER" id="PTHR32440">
    <property type="entry name" value="PHOSPHATASE DCR2-RELATED-RELATED"/>
    <property type="match status" value="1"/>
</dbReference>
<feature type="domain" description="Calcineurin-like phosphoesterase" evidence="1">
    <location>
        <begin position="173"/>
        <end position="421"/>
    </location>
</feature>
<dbReference type="GO" id="GO:0005737">
    <property type="term" value="C:cytoplasm"/>
    <property type="evidence" value="ECO:0007669"/>
    <property type="project" value="TreeGrafter"/>
</dbReference>
<gene>
    <name evidence="2" type="ORF">FB567DRAFT_523530</name>
</gene>